<evidence type="ECO:0000313" key="1">
    <source>
        <dbReference type="EMBL" id="GBL80986.1"/>
    </source>
</evidence>
<comment type="caution">
    <text evidence="1">The sequence shown here is derived from an EMBL/GenBank/DDBJ whole genome shotgun (WGS) entry which is preliminary data.</text>
</comment>
<dbReference type="AlphaFoldDB" id="A0A4Y2AP13"/>
<protein>
    <submittedName>
        <fullName evidence="1">Uncharacterized protein</fullName>
    </submittedName>
</protein>
<accession>A0A4Y2AP13</accession>
<sequence>MNITLQEFRCKICRLEFVMTRQYPEKITLAVNEHAIWVHDSERKFIPIRRDFQDDVVLTQLQTHLPRLLKSCLTGCLNERSHYKLLTMAFEWQCSSHAGTCTQNAPV</sequence>
<dbReference type="EMBL" id="BGPR01000024">
    <property type="protein sequence ID" value="GBL80986.1"/>
    <property type="molecule type" value="Genomic_DNA"/>
</dbReference>
<organism evidence="1 2">
    <name type="scientific">Araneus ventricosus</name>
    <name type="common">Orbweaver spider</name>
    <name type="synonym">Epeira ventricosa</name>
    <dbReference type="NCBI Taxonomy" id="182803"/>
    <lineage>
        <taxon>Eukaryota</taxon>
        <taxon>Metazoa</taxon>
        <taxon>Ecdysozoa</taxon>
        <taxon>Arthropoda</taxon>
        <taxon>Chelicerata</taxon>
        <taxon>Arachnida</taxon>
        <taxon>Araneae</taxon>
        <taxon>Araneomorphae</taxon>
        <taxon>Entelegynae</taxon>
        <taxon>Araneoidea</taxon>
        <taxon>Araneidae</taxon>
        <taxon>Araneus</taxon>
    </lineage>
</organism>
<evidence type="ECO:0000313" key="2">
    <source>
        <dbReference type="Proteomes" id="UP000499080"/>
    </source>
</evidence>
<gene>
    <name evidence="1" type="ORF">AVEN_83078_1</name>
</gene>
<proteinExistence type="predicted"/>
<reference evidence="1 2" key="1">
    <citation type="journal article" date="2019" name="Sci. Rep.">
        <title>Orb-weaving spider Araneus ventricosus genome elucidates the spidroin gene catalogue.</title>
        <authorList>
            <person name="Kono N."/>
            <person name="Nakamura H."/>
            <person name="Ohtoshi R."/>
            <person name="Moran D.A.P."/>
            <person name="Shinohara A."/>
            <person name="Yoshida Y."/>
            <person name="Fujiwara M."/>
            <person name="Mori M."/>
            <person name="Tomita M."/>
            <person name="Arakawa K."/>
        </authorList>
    </citation>
    <scope>NUCLEOTIDE SEQUENCE [LARGE SCALE GENOMIC DNA]</scope>
</reference>
<dbReference type="Proteomes" id="UP000499080">
    <property type="component" value="Unassembled WGS sequence"/>
</dbReference>
<keyword evidence="2" id="KW-1185">Reference proteome</keyword>
<name>A0A4Y2AP13_ARAVE</name>